<comment type="similarity">
    <text evidence="2 8">Belongs to the class-II pyridoxal-phosphate-dependent aminotransferase family.</text>
</comment>
<reference evidence="10 11" key="1">
    <citation type="submission" date="2024-08" db="EMBL/GenBank/DDBJ databases">
        <authorList>
            <person name="Cucini C."/>
            <person name="Frati F."/>
        </authorList>
    </citation>
    <scope>NUCLEOTIDE SEQUENCE [LARGE SCALE GENOMIC DNA]</scope>
</reference>
<protein>
    <recommendedName>
        <fullName evidence="3">serine C-palmitoyltransferase</fullName>
        <ecNumber evidence="3">2.3.1.50</ecNumber>
    </recommendedName>
</protein>
<dbReference type="EMBL" id="CAXLJM020000015">
    <property type="protein sequence ID" value="CAL8082213.1"/>
    <property type="molecule type" value="Genomic_DNA"/>
</dbReference>
<keyword evidence="4" id="KW-0808">Transferase</keyword>
<comment type="cofactor">
    <cofactor evidence="1 8">
        <name>pyridoxal 5'-phosphate</name>
        <dbReference type="ChEBI" id="CHEBI:597326"/>
    </cofactor>
</comment>
<dbReference type="Pfam" id="PF00155">
    <property type="entry name" value="Aminotran_1_2"/>
    <property type="match status" value="1"/>
</dbReference>
<keyword evidence="11" id="KW-1185">Reference proteome</keyword>
<evidence type="ECO:0000256" key="7">
    <source>
        <dbReference type="ARBA" id="ARBA00048528"/>
    </source>
</evidence>
<accession>A0ABP1PY36</accession>
<keyword evidence="5 8" id="KW-0663">Pyridoxal phosphate</keyword>
<organism evidence="10 11">
    <name type="scientific">Orchesella dallaii</name>
    <dbReference type="NCBI Taxonomy" id="48710"/>
    <lineage>
        <taxon>Eukaryota</taxon>
        <taxon>Metazoa</taxon>
        <taxon>Ecdysozoa</taxon>
        <taxon>Arthropoda</taxon>
        <taxon>Hexapoda</taxon>
        <taxon>Collembola</taxon>
        <taxon>Entomobryomorpha</taxon>
        <taxon>Entomobryoidea</taxon>
        <taxon>Orchesellidae</taxon>
        <taxon>Orchesellinae</taxon>
        <taxon>Orchesella</taxon>
    </lineage>
</organism>
<dbReference type="InterPro" id="IPR015422">
    <property type="entry name" value="PyrdxlP-dep_Trfase_small"/>
</dbReference>
<name>A0ABP1PY36_9HEXA</name>
<evidence type="ECO:0000256" key="5">
    <source>
        <dbReference type="ARBA" id="ARBA00022898"/>
    </source>
</evidence>
<dbReference type="Gene3D" id="3.40.640.10">
    <property type="entry name" value="Type I PLP-dependent aspartate aminotransferase-like (Major domain)"/>
    <property type="match status" value="1"/>
</dbReference>
<sequence>MEGSIVPLPEVIALKKKYKAYLYLDEAHSIGAIGPNNRGVVDYFHCNPRDVDVLMGTFTKSFGSAGGYIAGSKQLIALLRHESHAHIYGTAMSPPVAAQIIASMKIIMGEDGTDEGIRKIEKLARNSCYFRQKLKQEGFVVLGLFEGRARFCISASHTKELLDHAIGAMCEVGQLVCLRFSRLPRQMEEITYDDSEDENLE</sequence>
<dbReference type="InterPro" id="IPR004839">
    <property type="entry name" value="Aminotransferase_I/II_large"/>
</dbReference>
<evidence type="ECO:0000256" key="3">
    <source>
        <dbReference type="ARBA" id="ARBA00013220"/>
    </source>
</evidence>
<dbReference type="Gene3D" id="3.90.1150.10">
    <property type="entry name" value="Aspartate Aminotransferase, domain 1"/>
    <property type="match status" value="1"/>
</dbReference>
<comment type="caution">
    <text evidence="10">The sequence shown here is derived from an EMBL/GenBank/DDBJ whole genome shotgun (WGS) entry which is preliminary data.</text>
</comment>
<evidence type="ECO:0000256" key="1">
    <source>
        <dbReference type="ARBA" id="ARBA00001933"/>
    </source>
</evidence>
<dbReference type="EC" id="2.3.1.50" evidence="3"/>
<comment type="catalytic activity">
    <reaction evidence="7">
        <text>L-serine + hexadecanoyl-CoA + H(+) = 3-oxosphinganine + CO2 + CoA</text>
        <dbReference type="Rhea" id="RHEA:14761"/>
        <dbReference type="ChEBI" id="CHEBI:15378"/>
        <dbReference type="ChEBI" id="CHEBI:16526"/>
        <dbReference type="ChEBI" id="CHEBI:33384"/>
        <dbReference type="ChEBI" id="CHEBI:57287"/>
        <dbReference type="ChEBI" id="CHEBI:57379"/>
        <dbReference type="ChEBI" id="CHEBI:58299"/>
        <dbReference type="EC" id="2.3.1.50"/>
    </reaction>
</comment>
<evidence type="ECO:0000256" key="4">
    <source>
        <dbReference type="ARBA" id="ARBA00022679"/>
    </source>
</evidence>
<evidence type="ECO:0000313" key="11">
    <source>
        <dbReference type="Proteomes" id="UP001642540"/>
    </source>
</evidence>
<gene>
    <name evidence="10" type="ORF">ODALV1_LOCUS5149</name>
</gene>
<dbReference type="PANTHER" id="PTHR13693">
    <property type="entry name" value="CLASS II AMINOTRANSFERASE/8-AMINO-7-OXONONANOATE SYNTHASE"/>
    <property type="match status" value="1"/>
</dbReference>
<evidence type="ECO:0000256" key="2">
    <source>
        <dbReference type="ARBA" id="ARBA00008392"/>
    </source>
</evidence>
<dbReference type="InterPro" id="IPR015424">
    <property type="entry name" value="PyrdxlP-dep_Trfase"/>
</dbReference>
<evidence type="ECO:0000256" key="8">
    <source>
        <dbReference type="RuleBase" id="RU003693"/>
    </source>
</evidence>
<dbReference type="InterPro" id="IPR015421">
    <property type="entry name" value="PyrdxlP-dep_Trfase_major"/>
</dbReference>
<evidence type="ECO:0000256" key="6">
    <source>
        <dbReference type="ARBA" id="ARBA00023315"/>
    </source>
</evidence>
<evidence type="ECO:0000313" key="10">
    <source>
        <dbReference type="EMBL" id="CAL8082213.1"/>
    </source>
</evidence>
<dbReference type="InterPro" id="IPR050087">
    <property type="entry name" value="AON_synthase_class-II"/>
</dbReference>
<dbReference type="Proteomes" id="UP001642540">
    <property type="component" value="Unassembled WGS sequence"/>
</dbReference>
<keyword evidence="6" id="KW-0012">Acyltransferase</keyword>
<dbReference type="InterPro" id="IPR001917">
    <property type="entry name" value="Aminotrans_II_pyridoxalP_BS"/>
</dbReference>
<dbReference type="SUPFAM" id="SSF53383">
    <property type="entry name" value="PLP-dependent transferases"/>
    <property type="match status" value="1"/>
</dbReference>
<evidence type="ECO:0000259" key="9">
    <source>
        <dbReference type="Pfam" id="PF00155"/>
    </source>
</evidence>
<dbReference type="PANTHER" id="PTHR13693:SF3">
    <property type="entry name" value="LD36009P"/>
    <property type="match status" value="1"/>
</dbReference>
<dbReference type="PROSITE" id="PS00599">
    <property type="entry name" value="AA_TRANSFER_CLASS_2"/>
    <property type="match status" value="1"/>
</dbReference>
<feature type="domain" description="Aminotransferase class I/classII large" evidence="9">
    <location>
        <begin position="1"/>
        <end position="142"/>
    </location>
</feature>
<proteinExistence type="inferred from homology"/>